<dbReference type="Pfam" id="PF24922">
    <property type="entry name" value="ACBP4_C"/>
    <property type="match status" value="1"/>
</dbReference>
<keyword evidence="9" id="KW-1185">Reference proteome</keyword>
<feature type="compositionally biased region" description="Acidic residues" evidence="6">
    <location>
        <begin position="83"/>
        <end position="93"/>
    </location>
</feature>
<keyword evidence="4" id="KW-0446">Lipid-binding</keyword>
<dbReference type="Pfam" id="PF00887">
    <property type="entry name" value="ACBP"/>
    <property type="match status" value="1"/>
</dbReference>
<feature type="compositionally biased region" description="Low complexity" evidence="6">
    <location>
        <begin position="139"/>
        <end position="149"/>
    </location>
</feature>
<evidence type="ECO:0000256" key="1">
    <source>
        <dbReference type="ARBA" id="ARBA00005567"/>
    </source>
</evidence>
<feature type="region of interest" description="Disordered" evidence="6">
    <location>
        <begin position="341"/>
        <end position="403"/>
    </location>
</feature>
<keyword evidence="2" id="KW-0880">Kelch repeat</keyword>
<sequence length="1436" mass="159612">MITPSTVTSTLNPDIPPNNEEEERDAEGDIVMKEATEETIDDLQKHNETSEFITPEFIAQMEREEELNKKASEEMERLLLEAQSEEPNPDEQQQEQFFDTNIYLNSPPHSLQQQTPPRDPPIPKDPRPPDSSPFGSDNESYSTSSSHHSSPPPSETTSKHKSIKKKDSSSITKASERIKKAVKQARKKKDKQPQDGDLQGQVQKLTTLVTKLAEQVEDLQGTKAQVDKFVTADMDAMIKAYTEEYLNNNLVAITTPEVSKLLLLIRTELNTKIKHIIESMLRSTPFYLQTEKAPISPDDLTAEQLQALLAVKLGEQQEMTLEEAAMYEALKVIVSKESFKEAAGKHKRSRKDDDPDPNSQSKKPKSTKGPSSSQKPLAKSSKAPLTQQQTPASGSGPTNEEEPFMLQTDDYQEEPDFTIHESTTPEPRPGPSSTSKTHDKSKSTKSKKKKKPKQFSWLDLDDTPEADWLTEMIKAQPTLKDDEPLPGNTLQYTQSVMAGLQIEKMTKEELRRPFLSAIYSELRFIKHVPYSFQCSEHSYAFVNSSKPNSDTKNHYNKCLKWGPKWVGQGNGSVKGLKWGPKWAGQGNAFGIAFTTATDETCLQFKPVGNLHYNLRIIFCFKQHASCGYTCINILTHGVVLGMNGPIGVVADCTQNGVWWHNKGHACDLASVSSCIYAKSSHTQVNHQPNRLWDQVPFVNTGYNYELTVEQKDAIGYLLKKQRHKLVTPEILRELQSSRNHGEKEDDRTHESRDIYRLDPSTAIARPRLGSDMGSSGLAYPDRFYAASSYVGFFNGGSNNNKTITSKFSNDAALLLYALYHQATVGPCNVVKPSSWSPVELAKWTSWNGLGNMASTEAMRLFVKILEEEDPEWYSRASDFISEPPVDAEMTHNLKAELLTKSEVNPPETRTVPTENGNSLETQDKDIVVEEVGPVDVYDQWVAPSVSGPSPKPRYEHAAAVIDNKMYIFGGNHNGRYLSDLQALNLRAWEWSKIEVKTNAEGSLKVAPCAGHSLIAWEGNKLISIAGYTKDPTELMQVKAFDLQTNTWSNMKTYGKPPVSRGGQSVTLAGTCLVIFGGLDANRTLLNDLNILDLETMTWDEIDTLGISPSPRSDHAAAVHEERYLLIFGGGTHATCYNDLHVLDMQTMEWTRPTQQGDIPSPRTGHAGVTIGENWFLVGGGDNKSGVSETVVLNMSTFTWSVIATVEGRVPLASEGLSLVSNSYKGENILVSFGGYNGKYSNEVNLLKPSHKSSLSSTVVGTPALDSISIAQNTTNGTRDVELDYDAAQEINVKEINIDNNKTQTNKVDEASEQFLTALRAEKEELESTLSKEQSQSLQLNQELIEVESRNTNVHKELQSVRGQLAEEQSRCFKLEVDVAELRQKLQTMDSLQKELEILQRQKAASEEAYAKQKQASGGVWGWLAGNSSPSDDGSES</sequence>
<feature type="compositionally biased region" description="Polar residues" evidence="6">
    <location>
        <begin position="383"/>
        <end position="398"/>
    </location>
</feature>
<accession>A0A2U1LBQ0</accession>
<dbReference type="EMBL" id="PKPP01010296">
    <property type="protein sequence ID" value="PWA46406.1"/>
    <property type="molecule type" value="Genomic_DNA"/>
</dbReference>
<dbReference type="STRING" id="35608.A0A2U1LBQ0"/>
<dbReference type="Pfam" id="PF01344">
    <property type="entry name" value="Kelch_1"/>
    <property type="match status" value="1"/>
</dbReference>
<evidence type="ECO:0000313" key="8">
    <source>
        <dbReference type="EMBL" id="PWA46406.1"/>
    </source>
</evidence>
<feature type="compositionally biased region" description="Low complexity" evidence="6">
    <location>
        <begin position="367"/>
        <end position="376"/>
    </location>
</feature>
<organism evidence="8 9">
    <name type="scientific">Artemisia annua</name>
    <name type="common">Sweet wormwood</name>
    <dbReference type="NCBI Taxonomy" id="35608"/>
    <lineage>
        <taxon>Eukaryota</taxon>
        <taxon>Viridiplantae</taxon>
        <taxon>Streptophyta</taxon>
        <taxon>Embryophyta</taxon>
        <taxon>Tracheophyta</taxon>
        <taxon>Spermatophyta</taxon>
        <taxon>Magnoliopsida</taxon>
        <taxon>eudicotyledons</taxon>
        <taxon>Gunneridae</taxon>
        <taxon>Pentapetalae</taxon>
        <taxon>asterids</taxon>
        <taxon>campanulids</taxon>
        <taxon>Asterales</taxon>
        <taxon>Asteraceae</taxon>
        <taxon>Asteroideae</taxon>
        <taxon>Anthemideae</taxon>
        <taxon>Artemisiinae</taxon>
        <taxon>Artemisia</taxon>
    </lineage>
</organism>
<dbReference type="InterPro" id="IPR014352">
    <property type="entry name" value="FERM/acyl-CoA-bd_prot_sf"/>
</dbReference>
<evidence type="ECO:0000256" key="2">
    <source>
        <dbReference type="ARBA" id="ARBA00022441"/>
    </source>
</evidence>
<gene>
    <name evidence="8" type="ORF">CTI12_AA506840</name>
</gene>
<feature type="coiled-coil region" evidence="5">
    <location>
        <begin position="1315"/>
        <end position="1415"/>
    </location>
</feature>
<dbReference type="InterPro" id="IPR056819">
    <property type="entry name" value="ACBP4-6_C"/>
</dbReference>
<feature type="compositionally biased region" description="Basic residues" evidence="6">
    <location>
        <begin position="443"/>
        <end position="453"/>
    </location>
</feature>
<dbReference type="Gene3D" id="1.20.80.10">
    <property type="match status" value="1"/>
</dbReference>
<evidence type="ECO:0000256" key="5">
    <source>
        <dbReference type="SAM" id="Coils"/>
    </source>
</evidence>
<feature type="region of interest" description="Disordered" evidence="6">
    <location>
        <begin position="65"/>
        <end position="199"/>
    </location>
</feature>
<feature type="compositionally biased region" description="Polar residues" evidence="6">
    <location>
        <begin position="1"/>
        <end position="12"/>
    </location>
</feature>
<dbReference type="OrthoDB" id="10251809at2759"/>
<feature type="compositionally biased region" description="Polar residues" evidence="6">
    <location>
        <begin position="102"/>
        <end position="115"/>
    </location>
</feature>
<dbReference type="InterPro" id="IPR035984">
    <property type="entry name" value="Acyl-CoA-binding_sf"/>
</dbReference>
<dbReference type="InterPro" id="IPR006652">
    <property type="entry name" value="Kelch_1"/>
</dbReference>
<evidence type="ECO:0000259" key="7">
    <source>
        <dbReference type="PROSITE" id="PS51228"/>
    </source>
</evidence>
<feature type="region of interest" description="Disordered" evidence="6">
    <location>
        <begin position="418"/>
        <end position="457"/>
    </location>
</feature>
<evidence type="ECO:0000256" key="6">
    <source>
        <dbReference type="SAM" id="MobiDB-lite"/>
    </source>
</evidence>
<evidence type="ECO:0000313" key="9">
    <source>
        <dbReference type="Proteomes" id="UP000245207"/>
    </source>
</evidence>
<feature type="compositionally biased region" description="Basic and acidic residues" evidence="6">
    <location>
        <begin position="739"/>
        <end position="755"/>
    </location>
</feature>
<dbReference type="FunFam" id="2.120.10.80:FF:000098">
    <property type="entry name" value="Acyl-CoA-binding domain-containing protein 4"/>
    <property type="match status" value="1"/>
</dbReference>
<keyword evidence="3" id="KW-0677">Repeat</keyword>
<evidence type="ECO:0000256" key="4">
    <source>
        <dbReference type="ARBA" id="ARBA00023121"/>
    </source>
</evidence>
<dbReference type="Proteomes" id="UP000245207">
    <property type="component" value="Unassembled WGS sequence"/>
</dbReference>
<protein>
    <recommendedName>
        <fullName evidence="7">ACB domain-containing protein</fullName>
    </recommendedName>
</protein>
<feature type="region of interest" description="Disordered" evidence="6">
    <location>
        <begin position="1"/>
        <end position="29"/>
    </location>
</feature>
<dbReference type="GO" id="GO:0000062">
    <property type="term" value="F:fatty-acyl-CoA binding"/>
    <property type="evidence" value="ECO:0007669"/>
    <property type="project" value="InterPro"/>
</dbReference>
<feature type="compositionally biased region" description="Basic and acidic residues" evidence="6">
    <location>
        <begin position="66"/>
        <end position="79"/>
    </location>
</feature>
<dbReference type="PANTHER" id="PTHR46093">
    <property type="entry name" value="ACYL-COA-BINDING DOMAIN-CONTAINING PROTEIN 5"/>
    <property type="match status" value="1"/>
</dbReference>
<keyword evidence="5" id="KW-0175">Coiled coil</keyword>
<dbReference type="InterPro" id="IPR015915">
    <property type="entry name" value="Kelch-typ_b-propeller"/>
</dbReference>
<dbReference type="GO" id="GO:0006869">
    <property type="term" value="P:lipid transport"/>
    <property type="evidence" value="ECO:0007669"/>
    <property type="project" value="TreeGrafter"/>
</dbReference>
<feature type="compositionally biased region" description="Acidic residues" evidence="6">
    <location>
        <begin position="19"/>
        <end position="28"/>
    </location>
</feature>
<reference evidence="8 9" key="1">
    <citation type="journal article" date="2018" name="Mol. Plant">
        <title>The genome of Artemisia annua provides insight into the evolution of Asteraceae family and artemisinin biosynthesis.</title>
        <authorList>
            <person name="Shen Q."/>
            <person name="Zhang L."/>
            <person name="Liao Z."/>
            <person name="Wang S."/>
            <person name="Yan T."/>
            <person name="Shi P."/>
            <person name="Liu M."/>
            <person name="Fu X."/>
            <person name="Pan Q."/>
            <person name="Wang Y."/>
            <person name="Lv Z."/>
            <person name="Lu X."/>
            <person name="Zhang F."/>
            <person name="Jiang W."/>
            <person name="Ma Y."/>
            <person name="Chen M."/>
            <person name="Hao X."/>
            <person name="Li L."/>
            <person name="Tang Y."/>
            <person name="Lv G."/>
            <person name="Zhou Y."/>
            <person name="Sun X."/>
            <person name="Brodelius P.E."/>
            <person name="Rose J.K.C."/>
            <person name="Tang K."/>
        </authorList>
    </citation>
    <scope>NUCLEOTIDE SEQUENCE [LARGE SCALE GENOMIC DNA]</scope>
    <source>
        <strain evidence="9">cv. Huhao1</strain>
        <tissue evidence="8">Leaf</tissue>
    </source>
</reference>
<dbReference type="PROSITE" id="PS51228">
    <property type="entry name" value="ACB_2"/>
    <property type="match status" value="1"/>
</dbReference>
<dbReference type="PANTHER" id="PTHR46093:SF3">
    <property type="entry name" value="ACYL-COA-BINDING DOMAIN-CONTAINING PROTEIN 4"/>
    <property type="match status" value="1"/>
</dbReference>
<comment type="similarity">
    <text evidence="1">Belongs to the ACBP family.</text>
</comment>
<evidence type="ECO:0000256" key="3">
    <source>
        <dbReference type="ARBA" id="ARBA00022737"/>
    </source>
</evidence>
<name>A0A2U1LBQ0_ARTAN</name>
<feature type="compositionally biased region" description="Basic residues" evidence="6">
    <location>
        <begin position="180"/>
        <end position="190"/>
    </location>
</feature>
<proteinExistence type="inferred from homology"/>
<dbReference type="SUPFAM" id="SSF47027">
    <property type="entry name" value="Acyl-CoA binding protein"/>
    <property type="match status" value="1"/>
</dbReference>
<dbReference type="Pfam" id="PF24681">
    <property type="entry name" value="Kelch_KLHDC2_KLHL20_DRC7"/>
    <property type="match status" value="1"/>
</dbReference>
<dbReference type="InterPro" id="IPR000582">
    <property type="entry name" value="Acyl-CoA-binding_protein"/>
</dbReference>
<feature type="domain" description="ACB" evidence="7">
    <location>
        <begin position="779"/>
        <end position="874"/>
    </location>
</feature>
<comment type="caution">
    <text evidence="8">The sequence shown here is derived from an EMBL/GenBank/DDBJ whole genome shotgun (WGS) entry which is preliminary data.</text>
</comment>
<feature type="region of interest" description="Disordered" evidence="6">
    <location>
        <begin position="733"/>
        <end position="755"/>
    </location>
</feature>
<dbReference type="SUPFAM" id="SSF117281">
    <property type="entry name" value="Kelch motif"/>
    <property type="match status" value="1"/>
</dbReference>
<dbReference type="GO" id="GO:0005829">
    <property type="term" value="C:cytosol"/>
    <property type="evidence" value="ECO:0007669"/>
    <property type="project" value="TreeGrafter"/>
</dbReference>
<dbReference type="Gene3D" id="2.120.10.80">
    <property type="entry name" value="Kelch-type beta propeller"/>
    <property type="match status" value="2"/>
</dbReference>
<dbReference type="SMART" id="SM00612">
    <property type="entry name" value="Kelch"/>
    <property type="match status" value="3"/>
</dbReference>